<dbReference type="PANTHER" id="PTHR32057:SF14">
    <property type="entry name" value="PROTEIN ADENYLYLTRANSFERASE SELO, MITOCHONDRIAL"/>
    <property type="match status" value="1"/>
</dbReference>
<evidence type="ECO:0000313" key="10">
    <source>
        <dbReference type="Proteomes" id="UP000006683"/>
    </source>
</evidence>
<feature type="binding site" evidence="8">
    <location>
        <position position="88"/>
    </location>
    <ligand>
        <name>ATP</name>
        <dbReference type="ChEBI" id="CHEBI:30616"/>
    </ligand>
</feature>
<evidence type="ECO:0000256" key="5">
    <source>
        <dbReference type="ARBA" id="ARBA00022741"/>
    </source>
</evidence>
<feature type="binding site" evidence="8">
    <location>
        <position position="100"/>
    </location>
    <ligand>
        <name>ATP</name>
        <dbReference type="ChEBI" id="CHEBI:30616"/>
    </ligand>
</feature>
<dbReference type="EC" id="2.7.7.108" evidence="8"/>
<feature type="binding site" evidence="8">
    <location>
        <position position="237"/>
    </location>
    <ligand>
        <name>ATP</name>
        <dbReference type="ChEBI" id="CHEBI:30616"/>
    </ligand>
</feature>
<gene>
    <name evidence="8" type="primary">ydiU</name>
    <name evidence="8" type="synonym">selO</name>
    <name evidence="9" type="ordered locus">Fbal_3670</name>
</gene>
<evidence type="ECO:0000256" key="1">
    <source>
        <dbReference type="ARBA" id="ARBA00009747"/>
    </source>
</evidence>
<dbReference type="GO" id="GO:0030145">
    <property type="term" value="F:manganese ion binding"/>
    <property type="evidence" value="ECO:0007669"/>
    <property type="project" value="UniProtKB-UniRule"/>
</dbReference>
<organism evidence="9 10">
    <name type="scientific">Ferrimonas balearica (strain DSM 9799 / CCM 4581 / KCTC 23876 / PAT)</name>
    <dbReference type="NCBI Taxonomy" id="550540"/>
    <lineage>
        <taxon>Bacteria</taxon>
        <taxon>Pseudomonadati</taxon>
        <taxon>Pseudomonadota</taxon>
        <taxon>Gammaproteobacteria</taxon>
        <taxon>Alteromonadales</taxon>
        <taxon>Ferrimonadaceae</taxon>
        <taxon>Ferrimonas</taxon>
    </lineage>
</organism>
<feature type="binding site" evidence="8">
    <location>
        <position position="237"/>
    </location>
    <ligand>
        <name>Mg(2+)</name>
        <dbReference type="ChEBI" id="CHEBI:18420"/>
    </ligand>
</feature>
<feature type="binding site" evidence="8">
    <location>
        <position position="101"/>
    </location>
    <ligand>
        <name>ATP</name>
        <dbReference type="ChEBI" id="CHEBI:30616"/>
    </ligand>
</feature>
<name>E1SQ95_FERBD</name>
<dbReference type="GO" id="GO:0070733">
    <property type="term" value="F:AMPylase activity"/>
    <property type="evidence" value="ECO:0007669"/>
    <property type="project" value="UniProtKB-EC"/>
</dbReference>
<evidence type="ECO:0000256" key="3">
    <source>
        <dbReference type="ARBA" id="ARBA00022695"/>
    </source>
</evidence>
<dbReference type="AlphaFoldDB" id="E1SQ95"/>
<evidence type="ECO:0000256" key="6">
    <source>
        <dbReference type="ARBA" id="ARBA00022840"/>
    </source>
</evidence>
<keyword evidence="8" id="KW-0464">Manganese</keyword>
<comment type="catalytic activity">
    <reaction evidence="8">
        <text>L-histidyl-[protein] + UTP = N(tele)-(5'-uridylyl)-L-histidyl-[protein] + diphosphate</text>
        <dbReference type="Rhea" id="RHEA:83891"/>
        <dbReference type="Rhea" id="RHEA-COMP:9745"/>
        <dbReference type="Rhea" id="RHEA-COMP:20239"/>
        <dbReference type="ChEBI" id="CHEBI:29979"/>
        <dbReference type="ChEBI" id="CHEBI:33019"/>
        <dbReference type="ChEBI" id="CHEBI:46398"/>
        <dbReference type="ChEBI" id="CHEBI:233474"/>
    </reaction>
</comment>
<comment type="catalytic activity">
    <reaction evidence="8">
        <text>L-tyrosyl-[protein] + ATP = O-(5'-adenylyl)-L-tyrosyl-[protein] + diphosphate</text>
        <dbReference type="Rhea" id="RHEA:54288"/>
        <dbReference type="Rhea" id="RHEA-COMP:10136"/>
        <dbReference type="Rhea" id="RHEA-COMP:13846"/>
        <dbReference type="ChEBI" id="CHEBI:30616"/>
        <dbReference type="ChEBI" id="CHEBI:33019"/>
        <dbReference type="ChEBI" id="CHEBI:46858"/>
        <dbReference type="ChEBI" id="CHEBI:83624"/>
        <dbReference type="EC" id="2.7.7.108"/>
    </reaction>
</comment>
<keyword evidence="7 8" id="KW-0460">Magnesium</keyword>
<dbReference type="PANTHER" id="PTHR32057">
    <property type="entry name" value="PROTEIN ADENYLYLTRANSFERASE SELO, MITOCHONDRIAL"/>
    <property type="match status" value="1"/>
</dbReference>
<comment type="catalytic activity">
    <reaction evidence="8">
        <text>L-tyrosyl-[protein] + UTP = O-(5'-uridylyl)-L-tyrosyl-[protein] + diphosphate</text>
        <dbReference type="Rhea" id="RHEA:83887"/>
        <dbReference type="Rhea" id="RHEA-COMP:10136"/>
        <dbReference type="Rhea" id="RHEA-COMP:20238"/>
        <dbReference type="ChEBI" id="CHEBI:33019"/>
        <dbReference type="ChEBI" id="CHEBI:46398"/>
        <dbReference type="ChEBI" id="CHEBI:46858"/>
        <dbReference type="ChEBI" id="CHEBI:90602"/>
    </reaction>
</comment>
<dbReference type="STRING" id="550540.Fbal_3670"/>
<feature type="binding site" evidence="8">
    <location>
        <position position="151"/>
    </location>
    <ligand>
        <name>ATP</name>
        <dbReference type="ChEBI" id="CHEBI:30616"/>
    </ligand>
</feature>
<evidence type="ECO:0000313" key="9">
    <source>
        <dbReference type="EMBL" id="ADN77866.1"/>
    </source>
</evidence>
<keyword evidence="2 8" id="KW-0808">Transferase</keyword>
<proteinExistence type="inferred from homology"/>
<feature type="binding site" evidence="8">
    <location>
        <position position="70"/>
    </location>
    <ligand>
        <name>ATP</name>
        <dbReference type="ChEBI" id="CHEBI:30616"/>
    </ligand>
</feature>
<dbReference type="GO" id="GO:0000287">
    <property type="term" value="F:magnesium ion binding"/>
    <property type="evidence" value="ECO:0007669"/>
    <property type="project" value="UniProtKB-UniRule"/>
</dbReference>
<comment type="catalytic activity">
    <reaction evidence="8">
        <text>L-seryl-[protein] + ATP = 3-O-(5'-adenylyl)-L-seryl-[protein] + diphosphate</text>
        <dbReference type="Rhea" id="RHEA:58120"/>
        <dbReference type="Rhea" id="RHEA-COMP:9863"/>
        <dbReference type="Rhea" id="RHEA-COMP:15073"/>
        <dbReference type="ChEBI" id="CHEBI:29999"/>
        <dbReference type="ChEBI" id="CHEBI:30616"/>
        <dbReference type="ChEBI" id="CHEBI:33019"/>
        <dbReference type="ChEBI" id="CHEBI:142516"/>
        <dbReference type="EC" id="2.7.7.108"/>
    </reaction>
</comment>
<dbReference type="EC" id="2.7.7.-" evidence="8"/>
<comment type="catalytic activity">
    <reaction evidence="8">
        <text>L-seryl-[protein] + UTP = O-(5'-uridylyl)-L-seryl-[protein] + diphosphate</text>
        <dbReference type="Rhea" id="RHEA:64604"/>
        <dbReference type="Rhea" id="RHEA-COMP:9863"/>
        <dbReference type="Rhea" id="RHEA-COMP:16635"/>
        <dbReference type="ChEBI" id="CHEBI:29999"/>
        <dbReference type="ChEBI" id="CHEBI:33019"/>
        <dbReference type="ChEBI" id="CHEBI:46398"/>
        <dbReference type="ChEBI" id="CHEBI:156051"/>
    </reaction>
</comment>
<feature type="binding site" evidence="8">
    <location>
        <position position="228"/>
    </location>
    <ligand>
        <name>Mg(2+)</name>
        <dbReference type="ChEBI" id="CHEBI:18420"/>
    </ligand>
</feature>
<evidence type="ECO:0000256" key="2">
    <source>
        <dbReference type="ARBA" id="ARBA00022679"/>
    </source>
</evidence>
<keyword evidence="3 8" id="KW-0548">Nucleotidyltransferase</keyword>
<feature type="binding site" evidence="8">
    <location>
        <position position="73"/>
    </location>
    <ligand>
        <name>ATP</name>
        <dbReference type="ChEBI" id="CHEBI:30616"/>
    </ligand>
</feature>
<protein>
    <recommendedName>
        <fullName evidence="8">Protein nucleotidyltransferase YdiU</fullName>
        <ecNumber evidence="8">2.7.7.-</ecNumber>
    </recommendedName>
    <alternativeName>
        <fullName evidence="8">Protein adenylyltransferase YdiU</fullName>
        <ecNumber evidence="8">2.7.7.108</ecNumber>
    </alternativeName>
    <alternativeName>
        <fullName evidence="8">Protein uridylyltransferase YdiU</fullName>
        <ecNumber evidence="8">2.7.7.-</ecNumber>
    </alternativeName>
</protein>
<dbReference type="InterPro" id="IPR003846">
    <property type="entry name" value="SelO"/>
</dbReference>
<feature type="active site" description="Proton acceptor" evidence="8">
    <location>
        <position position="227"/>
    </location>
</feature>
<dbReference type="EMBL" id="CP002209">
    <property type="protein sequence ID" value="ADN77866.1"/>
    <property type="molecule type" value="Genomic_DNA"/>
</dbReference>
<comment type="catalytic activity">
    <reaction evidence="8">
        <text>L-threonyl-[protein] + ATP = 3-O-(5'-adenylyl)-L-threonyl-[protein] + diphosphate</text>
        <dbReference type="Rhea" id="RHEA:54292"/>
        <dbReference type="Rhea" id="RHEA-COMP:11060"/>
        <dbReference type="Rhea" id="RHEA-COMP:13847"/>
        <dbReference type="ChEBI" id="CHEBI:30013"/>
        <dbReference type="ChEBI" id="CHEBI:30616"/>
        <dbReference type="ChEBI" id="CHEBI:33019"/>
        <dbReference type="ChEBI" id="CHEBI:138113"/>
        <dbReference type="EC" id="2.7.7.108"/>
    </reaction>
</comment>
<accession>E1SQ95</accession>
<dbReference type="Pfam" id="PF02696">
    <property type="entry name" value="SelO"/>
    <property type="match status" value="1"/>
</dbReference>
<keyword evidence="6 8" id="KW-0067">ATP-binding</keyword>
<keyword evidence="4 8" id="KW-0479">Metal-binding</keyword>
<comment type="cofactor">
    <cofactor evidence="8">
        <name>Mg(2+)</name>
        <dbReference type="ChEBI" id="CHEBI:18420"/>
    </cofactor>
    <cofactor evidence="8">
        <name>Mn(2+)</name>
        <dbReference type="ChEBI" id="CHEBI:29035"/>
    </cofactor>
</comment>
<dbReference type="HAMAP" id="MF_00692">
    <property type="entry name" value="SelO"/>
    <property type="match status" value="1"/>
</dbReference>
<comment type="function">
    <text evidence="8">Nucleotidyltransferase involved in the post-translational modification of proteins. It can catalyze the addition of adenosine monophosphate (AMP) or uridine monophosphate (UMP) to a protein, resulting in modifications known as AMPylation and UMPylation.</text>
</comment>
<sequence>MPWLGSAVMPLPLDAPRWVGWSDEMGQRLGLEQDDAALAQLSGATASLPWPPFAQVYSGHQFGGYTPRLGDGRGVHLGERNGLEVFLKGSGPTPYSRGGDGRAVLRSAVREFLASEALHHLGIATTRALAVIGSDTPVWREEQETGAITVRVSESHLRFGHFEYFLYTRQQSQLEALIEDTIDHHFAGVRSESDAKLAWLVEVVERTARTVADWQAFGFCHGVLNSDNMSILGETFDYGPFAFMNRFDPGYICNHSDHEGRYAFDQQAGIGLWNLNRLAITLTPWLDETAIRQALACYEPVLVERYLARMGARLGLPDPTAEDLPLIAELLNRMAEGGLDYSNTLREFAQLDPTSQDTPLHRRFAGVAGFSDWWQRYQQRLGGVDGLADWQARRSEANPALILRTHLAQEAIAAAEQGDNDPLHRLHRALCRPYDPEPEFDDLRGDAPSWSQQLTLSCSS</sequence>
<keyword evidence="10" id="KW-1185">Reference proteome</keyword>
<dbReference type="eggNOG" id="COG0397">
    <property type="taxonomic scope" value="Bacteria"/>
</dbReference>
<dbReference type="KEGG" id="fbl:Fbal_3670"/>
<dbReference type="NCBIfam" id="NF000658">
    <property type="entry name" value="PRK00029.1"/>
    <property type="match status" value="1"/>
</dbReference>
<comment type="similarity">
    <text evidence="1 8">Belongs to the SELO family.</text>
</comment>
<dbReference type="HOGENOM" id="CLU_010245_4_0_6"/>
<feature type="binding site" evidence="8">
    <location>
        <position position="158"/>
    </location>
    <ligand>
        <name>ATP</name>
        <dbReference type="ChEBI" id="CHEBI:30616"/>
    </ligand>
</feature>
<evidence type="ECO:0000256" key="8">
    <source>
        <dbReference type="HAMAP-Rule" id="MF_00692"/>
    </source>
</evidence>
<reference evidence="9 10" key="1">
    <citation type="journal article" date="2010" name="Stand. Genomic Sci.">
        <title>Complete genome sequence of Ferrimonas balearica type strain (PAT).</title>
        <authorList>
            <person name="Nolan M."/>
            <person name="Sikorski J."/>
            <person name="Davenport K."/>
            <person name="Lucas S."/>
            <person name="Glavina Del Rio T."/>
            <person name="Tice H."/>
            <person name="Cheng J."/>
            <person name="Goodwin L."/>
            <person name="Pitluck S."/>
            <person name="Liolios K."/>
            <person name="Ivanova N."/>
            <person name="Mavromatis K."/>
            <person name="Ovchinnikova G."/>
            <person name="Pati A."/>
            <person name="Chen A."/>
            <person name="Palaniappan K."/>
            <person name="Land M."/>
            <person name="Hauser L."/>
            <person name="Chang Y."/>
            <person name="Jeffries C."/>
            <person name="Tapia R."/>
            <person name="Brettin T."/>
            <person name="Detter J."/>
            <person name="Han C."/>
            <person name="Yasawong M."/>
            <person name="Rohde M."/>
            <person name="Tindall B."/>
            <person name="Goker M."/>
            <person name="Woyke T."/>
            <person name="Bristow J."/>
            <person name="Eisen J."/>
            <person name="Markowitz V."/>
            <person name="Hugenholtz P."/>
            <person name="Kyrpides N."/>
            <person name="Klenk H."/>
            <person name="Lapidus A."/>
        </authorList>
    </citation>
    <scope>NUCLEOTIDE SEQUENCE [LARGE SCALE GENOMIC DNA]</scope>
    <source>
        <strain evidence="10">DSM 9799 / CCM 4581 / KCTC 23876 / PAT</strain>
    </source>
</reference>
<dbReference type="Proteomes" id="UP000006683">
    <property type="component" value="Chromosome"/>
</dbReference>
<evidence type="ECO:0000256" key="7">
    <source>
        <dbReference type="ARBA" id="ARBA00022842"/>
    </source>
</evidence>
<evidence type="ECO:0000256" key="4">
    <source>
        <dbReference type="ARBA" id="ARBA00022723"/>
    </source>
</evidence>
<feature type="binding site" evidence="8">
    <location>
        <position position="72"/>
    </location>
    <ligand>
        <name>ATP</name>
        <dbReference type="ChEBI" id="CHEBI:30616"/>
    </ligand>
</feature>
<keyword evidence="5 8" id="KW-0547">Nucleotide-binding</keyword>
<dbReference type="GO" id="GO:0005524">
    <property type="term" value="F:ATP binding"/>
    <property type="evidence" value="ECO:0007669"/>
    <property type="project" value="UniProtKB-UniRule"/>
</dbReference>